<protein>
    <recommendedName>
        <fullName evidence="2">histidine kinase</fullName>
        <ecNumber evidence="2">2.7.13.3</ecNumber>
    </recommendedName>
</protein>
<dbReference type="PRINTS" id="PR00344">
    <property type="entry name" value="BCTRLSENSOR"/>
</dbReference>
<evidence type="ECO:0000256" key="5">
    <source>
        <dbReference type="ARBA" id="ARBA00023012"/>
    </source>
</evidence>
<feature type="domain" description="Histidine kinase" evidence="6">
    <location>
        <begin position="54"/>
        <end position="167"/>
    </location>
</feature>
<comment type="caution">
    <text evidence="7">The sequence shown here is derived from an EMBL/GenBank/DDBJ whole genome shotgun (WGS) entry which is preliminary data.</text>
</comment>
<dbReference type="PANTHER" id="PTHR43711:SF1">
    <property type="entry name" value="HISTIDINE KINASE 1"/>
    <property type="match status" value="1"/>
</dbReference>
<reference evidence="7" key="1">
    <citation type="submission" date="2016-10" db="EMBL/GenBank/DDBJ databases">
        <title>Sequence of Gallionella enrichment culture.</title>
        <authorList>
            <person name="Poehlein A."/>
            <person name="Muehling M."/>
            <person name="Daniel R."/>
        </authorList>
    </citation>
    <scope>NUCLEOTIDE SEQUENCE</scope>
</reference>
<evidence type="ECO:0000256" key="2">
    <source>
        <dbReference type="ARBA" id="ARBA00012438"/>
    </source>
</evidence>
<dbReference type="EC" id="2.7.13.3" evidence="2"/>
<proteinExistence type="predicted"/>
<sequence>MAKLLQFARPGEFSGSDNQLLPCEVVADCLVLTGHQLRQARVEVVREDSGGRRVLMERTELQQVMINLIVNAVHAMPEGGTLRISCRDTEEEGRAGVAISVADTGRGIAPEVAGRIFDPFFTTKRAEGTGLGLSISRMLVTRIGGSIRVDSVEGQGATFTVWLPAAM</sequence>
<dbReference type="PANTHER" id="PTHR43711">
    <property type="entry name" value="TWO-COMPONENT HISTIDINE KINASE"/>
    <property type="match status" value="1"/>
</dbReference>
<evidence type="ECO:0000256" key="3">
    <source>
        <dbReference type="ARBA" id="ARBA00022679"/>
    </source>
</evidence>
<keyword evidence="3 7" id="KW-0808">Transferase</keyword>
<evidence type="ECO:0000256" key="4">
    <source>
        <dbReference type="ARBA" id="ARBA00022777"/>
    </source>
</evidence>
<evidence type="ECO:0000313" key="7">
    <source>
        <dbReference type="EMBL" id="OIQ71968.1"/>
    </source>
</evidence>
<dbReference type="GO" id="GO:0000160">
    <property type="term" value="P:phosphorelay signal transduction system"/>
    <property type="evidence" value="ECO:0007669"/>
    <property type="project" value="UniProtKB-KW"/>
</dbReference>
<dbReference type="Pfam" id="PF02518">
    <property type="entry name" value="HATPase_c"/>
    <property type="match status" value="1"/>
</dbReference>
<dbReference type="InterPro" id="IPR005467">
    <property type="entry name" value="His_kinase_dom"/>
</dbReference>
<dbReference type="PROSITE" id="PS50109">
    <property type="entry name" value="HIS_KIN"/>
    <property type="match status" value="1"/>
</dbReference>
<evidence type="ECO:0000256" key="1">
    <source>
        <dbReference type="ARBA" id="ARBA00000085"/>
    </source>
</evidence>
<dbReference type="Gene3D" id="3.30.565.10">
    <property type="entry name" value="Histidine kinase-like ATPase, C-terminal domain"/>
    <property type="match status" value="1"/>
</dbReference>
<dbReference type="InterPro" id="IPR004358">
    <property type="entry name" value="Sig_transdc_His_kin-like_C"/>
</dbReference>
<dbReference type="AlphaFoldDB" id="A0A1J5PME7"/>
<dbReference type="InterPro" id="IPR050736">
    <property type="entry name" value="Sensor_HK_Regulatory"/>
</dbReference>
<keyword evidence="4" id="KW-0418">Kinase</keyword>
<evidence type="ECO:0000259" key="6">
    <source>
        <dbReference type="PROSITE" id="PS50109"/>
    </source>
</evidence>
<dbReference type="SMART" id="SM00387">
    <property type="entry name" value="HATPase_c"/>
    <property type="match status" value="1"/>
</dbReference>
<dbReference type="SUPFAM" id="SSF55874">
    <property type="entry name" value="ATPase domain of HSP90 chaperone/DNA topoisomerase II/histidine kinase"/>
    <property type="match status" value="1"/>
</dbReference>
<organism evidence="7">
    <name type="scientific">mine drainage metagenome</name>
    <dbReference type="NCBI Taxonomy" id="410659"/>
    <lineage>
        <taxon>unclassified sequences</taxon>
        <taxon>metagenomes</taxon>
        <taxon>ecological metagenomes</taxon>
    </lineage>
</organism>
<comment type="catalytic activity">
    <reaction evidence="1">
        <text>ATP + protein L-histidine = ADP + protein N-phospho-L-histidine.</text>
        <dbReference type="EC" id="2.7.13.3"/>
    </reaction>
</comment>
<accession>A0A1J5PME7</accession>
<dbReference type="GO" id="GO:0004673">
    <property type="term" value="F:protein histidine kinase activity"/>
    <property type="evidence" value="ECO:0007669"/>
    <property type="project" value="UniProtKB-EC"/>
</dbReference>
<keyword evidence="5" id="KW-0902">Two-component regulatory system</keyword>
<dbReference type="EMBL" id="MLJW01003479">
    <property type="protein sequence ID" value="OIQ71968.1"/>
    <property type="molecule type" value="Genomic_DNA"/>
</dbReference>
<dbReference type="InterPro" id="IPR036890">
    <property type="entry name" value="HATPase_C_sf"/>
</dbReference>
<gene>
    <name evidence="7" type="primary">zraS_32</name>
    <name evidence="7" type="ORF">GALL_464130</name>
</gene>
<dbReference type="InterPro" id="IPR003594">
    <property type="entry name" value="HATPase_dom"/>
</dbReference>
<name>A0A1J5PME7_9ZZZZ</name>